<dbReference type="GO" id="GO:0005763">
    <property type="term" value="C:mitochondrial small ribosomal subunit"/>
    <property type="evidence" value="ECO:0007669"/>
    <property type="project" value="TreeGrafter"/>
</dbReference>
<dbReference type="AlphaFoldDB" id="A0A0D2U1Z2"/>
<dbReference type="InParanoid" id="A0A0D2U1Z2"/>
<dbReference type="EMBL" id="KE346360">
    <property type="protein sequence ID" value="KJE89236.1"/>
    <property type="molecule type" value="Genomic_DNA"/>
</dbReference>
<dbReference type="InterPro" id="IPR039848">
    <property type="entry name" value="Ribosomal_mS35_mt"/>
</dbReference>
<evidence type="ECO:0000313" key="4">
    <source>
        <dbReference type="Proteomes" id="UP000008743"/>
    </source>
</evidence>
<feature type="compositionally biased region" description="Acidic residues" evidence="1">
    <location>
        <begin position="217"/>
        <end position="231"/>
    </location>
</feature>
<dbReference type="PANTHER" id="PTHR13490:SF0">
    <property type="entry name" value="SMALL RIBOSOMAL SUBUNIT PROTEIN MS35"/>
    <property type="match status" value="1"/>
</dbReference>
<proteinExistence type="predicted"/>
<dbReference type="RefSeq" id="XP_004365620.1">
    <property type="nucleotide sequence ID" value="XM_004365563.2"/>
</dbReference>
<organism evidence="3 4">
    <name type="scientific">Capsaspora owczarzaki (strain ATCC 30864)</name>
    <dbReference type="NCBI Taxonomy" id="595528"/>
    <lineage>
        <taxon>Eukaryota</taxon>
        <taxon>Filasterea</taxon>
        <taxon>Capsaspora</taxon>
    </lineage>
</organism>
<evidence type="ECO:0000256" key="1">
    <source>
        <dbReference type="SAM" id="MobiDB-lite"/>
    </source>
</evidence>
<dbReference type="PANTHER" id="PTHR13490">
    <property type="entry name" value="MITOCHONDRIAL 28S RIBOSOMAL PROTEIN S28"/>
    <property type="match status" value="1"/>
</dbReference>
<dbReference type="Proteomes" id="UP000008743">
    <property type="component" value="Unassembled WGS sequence"/>
</dbReference>
<feature type="domain" description="Small ribosomal subunit protein mS35 mitochondrial conserved" evidence="2">
    <location>
        <begin position="668"/>
        <end position="777"/>
    </location>
</feature>
<dbReference type="Pfam" id="PF10213">
    <property type="entry name" value="MRP-S28"/>
    <property type="match status" value="1"/>
</dbReference>
<evidence type="ECO:0000313" key="3">
    <source>
        <dbReference type="EMBL" id="KJE89236.1"/>
    </source>
</evidence>
<protein>
    <recommendedName>
        <fullName evidence="2">Small ribosomal subunit protein mS35 mitochondrial conserved domain-containing protein</fullName>
    </recommendedName>
</protein>
<reference evidence="4" key="1">
    <citation type="submission" date="2011-02" db="EMBL/GenBank/DDBJ databases">
        <title>The Genome Sequence of Capsaspora owczarzaki ATCC 30864.</title>
        <authorList>
            <person name="Russ C."/>
            <person name="Cuomo C."/>
            <person name="Burger G."/>
            <person name="Gray M.W."/>
            <person name="Holland P.W.H."/>
            <person name="King N."/>
            <person name="Lang F.B.F."/>
            <person name="Roger A.J."/>
            <person name="Ruiz-Trillo I."/>
            <person name="Young S.K."/>
            <person name="Zeng Q."/>
            <person name="Gargeya S."/>
            <person name="Alvarado L."/>
            <person name="Berlin A."/>
            <person name="Chapman S.B."/>
            <person name="Chen Z."/>
            <person name="Freedman E."/>
            <person name="Gellesch M."/>
            <person name="Goldberg J."/>
            <person name="Griggs A."/>
            <person name="Gujja S."/>
            <person name="Heilman E."/>
            <person name="Heiman D."/>
            <person name="Howarth C."/>
            <person name="Mehta T."/>
            <person name="Neiman D."/>
            <person name="Pearson M."/>
            <person name="Roberts A."/>
            <person name="Saif S."/>
            <person name="Shea T."/>
            <person name="Shenoy N."/>
            <person name="Sisk P."/>
            <person name="Stolte C."/>
            <person name="Sykes S."/>
            <person name="White J."/>
            <person name="Yandava C."/>
            <person name="Haas B."/>
            <person name="Nusbaum C."/>
            <person name="Birren B."/>
        </authorList>
    </citation>
    <scope>NUCLEOTIDE SEQUENCE</scope>
    <source>
        <strain evidence="4">ATCC 30864</strain>
    </source>
</reference>
<keyword evidence="4" id="KW-1185">Reference proteome</keyword>
<accession>A0A0D2U1Z2</accession>
<gene>
    <name evidence="3" type="ORF">CAOG_000749</name>
</gene>
<feature type="region of interest" description="Disordered" evidence="1">
    <location>
        <begin position="207"/>
        <end position="235"/>
    </location>
</feature>
<sequence length="794" mass="84698">MLSAAAAVRTSCRSERVAAAVAQTVLAARGVASMPLATTRAGRAVGLAPAWVAMAGNARSQTRAVSTSASSSTARVSAAHLAQAYRGKHTTTGLSLSSGAGGAAGGASTSWPSVGRAIHSSCASGASRHNKGPLSAAGSQEPILSQADVDALALQIASLPTEERAAKLGALLPTLPPATATRLAAAAGVSVSAVDAAYRDGLAKTQGSAVSSAVSAEEVESDEVLKEEDESPLSARHQHTRFGYQDDAPSNPLAALKKVAASNSASTRQQAATPDSIRLQYDAHKRATDAHSRAKRAWEAASQEAAKQPDVSTAGLIERLRAQSFTVKSKGVEALHGGGTHVTASALFNSGHRQIRLHAPAARQDELEELLEKWIALTWATVNSEMTRDFAKTLVDREATPVASTPATSGSQDFALLQMSDLMPLDATFLRVAQREFLASHKDVGFELIRFMPEPRTSGVTMCVAAPAVSEFDRLSAVDAPDAQADSTGKSWRMLSLLAGLELTTLGPLSAGGELVSDMGDFPLLPATEPNAQELSKVRDNPSPPLDRRVAHRDTAIVATFRSADPTQAELLSIHGVQFENDSDLEERAPNQAPKYDEQDADNQFLDNLSRRKAAGHSITEITPSNFATTMNTERQLVQDFLDMPPTRIRQMAEDFAARTAPFSHSDRRPVQFVTRHYITVTSDLPPGGSRKVVLQIPLSELELPSVVEEIFVAMLETRIIAGKTVRLVSDRFPLREQNQDYLRDLLLVLVQRAYELALQQPSLPLTAHEQKERDLHKYLVSSPMAGTAAASRV</sequence>
<dbReference type="GO" id="GO:0003735">
    <property type="term" value="F:structural constituent of ribosome"/>
    <property type="evidence" value="ECO:0007669"/>
    <property type="project" value="InterPro"/>
</dbReference>
<dbReference type="InterPro" id="IPR019349">
    <property type="entry name" value="Ribosomal_mS35_mit"/>
</dbReference>
<evidence type="ECO:0000259" key="2">
    <source>
        <dbReference type="Pfam" id="PF10213"/>
    </source>
</evidence>
<name>A0A0D2U1Z2_CAPO3</name>
<dbReference type="GO" id="GO:0032543">
    <property type="term" value="P:mitochondrial translation"/>
    <property type="evidence" value="ECO:0007669"/>
    <property type="project" value="InterPro"/>
</dbReference>